<keyword evidence="1" id="KW-0472">Membrane</keyword>
<name>A0A1M5ZQ04_9VIBR</name>
<keyword evidence="4" id="KW-0121">Carboxypeptidase</keyword>
<dbReference type="STRING" id="1216006.VA7868_03010"/>
<dbReference type="Pfam" id="PF00144">
    <property type="entry name" value="Beta-lactamase"/>
    <property type="match status" value="1"/>
</dbReference>
<dbReference type="SUPFAM" id="SSF56601">
    <property type="entry name" value="beta-lactamase/transpeptidase-like"/>
    <property type="match status" value="1"/>
</dbReference>
<keyword evidence="4" id="KW-0645">Protease</keyword>
<evidence type="ECO:0000313" key="4">
    <source>
        <dbReference type="EMBL" id="SHI26013.1"/>
    </source>
</evidence>
<feature type="domain" description="Beta-lactamase-related" evidence="3">
    <location>
        <begin position="39"/>
        <end position="392"/>
    </location>
</feature>
<keyword evidence="4" id="KW-0378">Hydrolase</keyword>
<evidence type="ECO:0000256" key="1">
    <source>
        <dbReference type="SAM" id="Phobius"/>
    </source>
</evidence>
<dbReference type="InterPro" id="IPR012338">
    <property type="entry name" value="Beta-lactam/transpept-like"/>
</dbReference>
<keyword evidence="1" id="KW-1133">Transmembrane helix</keyword>
<evidence type="ECO:0000259" key="3">
    <source>
        <dbReference type="Pfam" id="PF00144"/>
    </source>
</evidence>
<dbReference type="InterPro" id="IPR050491">
    <property type="entry name" value="AmpC-like"/>
</dbReference>
<dbReference type="Gene3D" id="3.40.710.10">
    <property type="entry name" value="DD-peptidase/beta-lactamase superfamily"/>
    <property type="match status" value="1"/>
</dbReference>
<dbReference type="PANTHER" id="PTHR46825">
    <property type="entry name" value="D-ALANYL-D-ALANINE-CARBOXYPEPTIDASE/ENDOPEPTIDASE AMPH"/>
    <property type="match status" value="1"/>
</dbReference>
<feature type="transmembrane region" description="Helical" evidence="1">
    <location>
        <begin position="692"/>
        <end position="709"/>
    </location>
</feature>
<dbReference type="EMBL" id="FQXZ01000034">
    <property type="protein sequence ID" value="SHI26013.1"/>
    <property type="molecule type" value="Genomic_DNA"/>
</dbReference>
<dbReference type="PANTHER" id="PTHR46825:SF7">
    <property type="entry name" value="D-ALANYL-D-ALANINE CARBOXYPEPTIDASE"/>
    <property type="match status" value="1"/>
</dbReference>
<keyword evidence="1" id="KW-0812">Transmembrane</keyword>
<dbReference type="GO" id="GO:0009002">
    <property type="term" value="F:serine-type D-Ala-D-Ala carboxypeptidase activity"/>
    <property type="evidence" value="ECO:0007669"/>
    <property type="project" value="UniProtKB-EC"/>
</dbReference>
<feature type="signal peptide" evidence="2">
    <location>
        <begin position="1"/>
        <end position="21"/>
    </location>
</feature>
<evidence type="ECO:0000313" key="5">
    <source>
        <dbReference type="Proteomes" id="UP000184608"/>
    </source>
</evidence>
<accession>A0A1M5ZQ04</accession>
<dbReference type="InterPro" id="IPR001466">
    <property type="entry name" value="Beta-lactam-related"/>
</dbReference>
<protein>
    <submittedName>
        <fullName evidence="4">D-alanyl-D-alanine carboxypeptidase</fullName>
        <ecNumber evidence="4">3.4.16.4</ecNumber>
    </submittedName>
</protein>
<dbReference type="RefSeq" id="WP_073604636.1">
    <property type="nucleotide sequence ID" value="NZ_FQXZ01000034.1"/>
</dbReference>
<proteinExistence type="predicted"/>
<keyword evidence="5" id="KW-1185">Reference proteome</keyword>
<sequence>MKYKSRFFMFTFMLLTTSAYSLDNTQVATIAQVALDLEQDESTIPGAVTAIADDDSVIWTGKSNCDEQYESSGFACPDSVVNTTDQFRIGSETKTYTGTVILKMIDDGYLNLTDTLDSLAPFLDIPNAGSITVENLLQMTSTIPDYLNAPALYYGSDTDLTINDQYVIQYGQLEITPPDAYIMATNSQDRTSGMSYSNTNFAILALIAQQTSCDMPDFTSCQTIEQLISHYVFEPLALNSTIFPGDDQFSLAHASGYVMIESGKEITGTASLESDDANELIDSFTFLNPKLPWAAGAIISVLDDQIIWARQLVKNNQSLLSASMQSQRLDDTVAGSVAGIPARYGLAVYHMNSDYNGSEFTGHSGAIFGFTSSLFYNKETDLFYAVDVNQYPAWQTARDFLWQIDKGIRFSQDQNGNCTGSPQPVPSTCTGLSVRTSSLTIPSGNSLIIDPSQVIYTGYNTSDCSTDSTTGEMTCTAENNTAPTLVFYGHHLEGIQIDSGTLTLESGAILQCSGRDCSAIATTGSPVLNIYGTITTEGTGSQAIKGSSGNETVNMYSGASVSSDIDLGAGNNELVLEDGASFTGNVLLSTPDVILSGGTGSLSVGVSNNQVTITDAQKRIRRYTQNQSLTEVTIDNDTISSETLLIPVDIDNNGLYDLVVYQSDDLNSLALKVSTSLFDTHFSFASGKSSGVFGPFLLVILLLGGLFRYRRIVVS</sequence>
<organism evidence="4 5">
    <name type="scientific">Vibrio aerogenes CECT 7868</name>
    <dbReference type="NCBI Taxonomy" id="1216006"/>
    <lineage>
        <taxon>Bacteria</taxon>
        <taxon>Pseudomonadati</taxon>
        <taxon>Pseudomonadota</taxon>
        <taxon>Gammaproteobacteria</taxon>
        <taxon>Vibrionales</taxon>
        <taxon>Vibrionaceae</taxon>
        <taxon>Vibrio</taxon>
    </lineage>
</organism>
<feature type="chain" id="PRO_5012951713" evidence="2">
    <location>
        <begin position="22"/>
        <end position="715"/>
    </location>
</feature>
<keyword evidence="2" id="KW-0732">Signal</keyword>
<evidence type="ECO:0000256" key="2">
    <source>
        <dbReference type="SAM" id="SignalP"/>
    </source>
</evidence>
<dbReference type="AlphaFoldDB" id="A0A1M5ZQ04"/>
<reference evidence="4 5" key="1">
    <citation type="submission" date="2016-11" db="EMBL/GenBank/DDBJ databases">
        <authorList>
            <person name="Jaros S."/>
            <person name="Januszkiewicz K."/>
            <person name="Wedrychowicz H."/>
        </authorList>
    </citation>
    <scope>NUCLEOTIDE SEQUENCE [LARGE SCALE GENOMIC DNA]</scope>
    <source>
        <strain evidence="4 5">CECT 7868</strain>
    </source>
</reference>
<gene>
    <name evidence="4" type="ORF">VA7868_03010</name>
</gene>
<dbReference type="EC" id="3.4.16.4" evidence="4"/>
<dbReference type="Proteomes" id="UP000184608">
    <property type="component" value="Unassembled WGS sequence"/>
</dbReference>